<evidence type="ECO:0000313" key="4">
    <source>
        <dbReference type="EMBL" id="CAF2989585.1"/>
    </source>
</evidence>
<dbReference type="EMBL" id="HG994585">
    <property type="protein sequence ID" value="CAF2989585.1"/>
    <property type="molecule type" value="Genomic_DNA"/>
</dbReference>
<comment type="similarity">
    <text evidence="1">Belongs to the heat shock protein 70 family.</text>
</comment>
<sequence>MVLQSKAAILAGAQDEAVSDCLLSDVAPLSMGIETAGGQQVTTNGERYRTMAQHTLSKEDSKQSLQISQKTLDKSGCQDGMRNVHSESQRRRKIEITLKHYFRTFILLLIVEEHSPKHKL</sequence>
<protein>
    <submittedName>
        <fullName evidence="4">HSPA1s</fullName>
    </submittedName>
</protein>
<dbReference type="InterPro" id="IPR013126">
    <property type="entry name" value="Hsp_70_fam"/>
</dbReference>
<keyword evidence="3" id="KW-0067">ATP-binding</keyword>
<evidence type="ECO:0000256" key="2">
    <source>
        <dbReference type="ARBA" id="ARBA00022741"/>
    </source>
</evidence>
<dbReference type="AlphaFoldDB" id="A0A7R8D413"/>
<keyword evidence="5" id="KW-1185">Reference proteome</keyword>
<evidence type="ECO:0000256" key="3">
    <source>
        <dbReference type="ARBA" id="ARBA00022840"/>
    </source>
</evidence>
<dbReference type="GO" id="GO:0005524">
    <property type="term" value="F:ATP binding"/>
    <property type="evidence" value="ECO:0007669"/>
    <property type="project" value="UniProtKB-KW"/>
</dbReference>
<keyword evidence="2" id="KW-0547">Nucleotide-binding</keyword>
<evidence type="ECO:0000313" key="5">
    <source>
        <dbReference type="Proteomes" id="UP000675881"/>
    </source>
</evidence>
<gene>
    <name evidence="4" type="ORF">LSAA_12169</name>
</gene>
<proteinExistence type="inferred from homology"/>
<accession>A0A7R8D413</accession>
<organism evidence="4 5">
    <name type="scientific">Lepeophtheirus salmonis</name>
    <name type="common">Salmon louse</name>
    <name type="synonym">Caligus salmonis</name>
    <dbReference type="NCBI Taxonomy" id="72036"/>
    <lineage>
        <taxon>Eukaryota</taxon>
        <taxon>Metazoa</taxon>
        <taxon>Ecdysozoa</taxon>
        <taxon>Arthropoda</taxon>
        <taxon>Crustacea</taxon>
        <taxon>Multicrustacea</taxon>
        <taxon>Hexanauplia</taxon>
        <taxon>Copepoda</taxon>
        <taxon>Siphonostomatoida</taxon>
        <taxon>Caligidae</taxon>
        <taxon>Lepeophtheirus</taxon>
    </lineage>
</organism>
<evidence type="ECO:0000256" key="1">
    <source>
        <dbReference type="ARBA" id="ARBA00007381"/>
    </source>
</evidence>
<dbReference type="GO" id="GO:0140662">
    <property type="term" value="F:ATP-dependent protein folding chaperone"/>
    <property type="evidence" value="ECO:0007669"/>
    <property type="project" value="InterPro"/>
</dbReference>
<reference evidence="4" key="1">
    <citation type="submission" date="2021-02" db="EMBL/GenBank/DDBJ databases">
        <authorList>
            <person name="Bekaert M."/>
        </authorList>
    </citation>
    <scope>NUCLEOTIDE SEQUENCE</scope>
    <source>
        <strain evidence="4">IoA-00</strain>
    </source>
</reference>
<dbReference type="Proteomes" id="UP000675881">
    <property type="component" value="Chromosome 6"/>
</dbReference>
<name>A0A7R8D413_LEPSM</name>
<dbReference type="Pfam" id="PF00012">
    <property type="entry name" value="HSP70"/>
    <property type="match status" value="1"/>
</dbReference>